<organism evidence="2 3">
    <name type="scientific">Hypsizygus marmoreus</name>
    <name type="common">White beech mushroom</name>
    <name type="synonym">Agaricus marmoreus</name>
    <dbReference type="NCBI Taxonomy" id="39966"/>
    <lineage>
        <taxon>Eukaryota</taxon>
        <taxon>Fungi</taxon>
        <taxon>Dikarya</taxon>
        <taxon>Basidiomycota</taxon>
        <taxon>Agaricomycotina</taxon>
        <taxon>Agaricomycetes</taxon>
        <taxon>Agaricomycetidae</taxon>
        <taxon>Agaricales</taxon>
        <taxon>Tricholomatineae</taxon>
        <taxon>Lyophyllaceae</taxon>
        <taxon>Hypsizygus</taxon>
    </lineage>
</organism>
<keyword evidence="3" id="KW-1185">Reference proteome</keyword>
<reference evidence="2" key="1">
    <citation type="submission" date="2018-04" db="EMBL/GenBank/DDBJ databases">
        <title>Whole genome sequencing of Hypsizygus marmoreus.</title>
        <authorList>
            <person name="Choi I.-G."/>
            <person name="Min B."/>
            <person name="Kim J.-G."/>
            <person name="Kim S."/>
            <person name="Oh Y.-L."/>
            <person name="Kong W.-S."/>
            <person name="Park H."/>
            <person name="Jeong J."/>
            <person name="Song E.-S."/>
        </authorList>
    </citation>
    <scope>NUCLEOTIDE SEQUENCE [LARGE SCALE GENOMIC DNA]</scope>
    <source>
        <strain evidence="2">51987-8</strain>
    </source>
</reference>
<comment type="caution">
    <text evidence="2">The sequence shown here is derived from an EMBL/GenBank/DDBJ whole genome shotgun (WGS) entry which is preliminary data.</text>
</comment>
<dbReference type="AlphaFoldDB" id="A0A369J8E4"/>
<dbReference type="EMBL" id="LUEZ02000106">
    <property type="protein sequence ID" value="RDB18291.1"/>
    <property type="molecule type" value="Genomic_DNA"/>
</dbReference>
<protein>
    <submittedName>
        <fullName evidence="2">Uncharacterized protein</fullName>
    </submittedName>
</protein>
<gene>
    <name evidence="2" type="ORF">Hypma_000548</name>
</gene>
<name>A0A369J8E4_HYPMA</name>
<evidence type="ECO:0000313" key="2">
    <source>
        <dbReference type="EMBL" id="RDB18291.1"/>
    </source>
</evidence>
<evidence type="ECO:0000313" key="3">
    <source>
        <dbReference type="Proteomes" id="UP000076154"/>
    </source>
</evidence>
<evidence type="ECO:0000256" key="1">
    <source>
        <dbReference type="SAM" id="MobiDB-lite"/>
    </source>
</evidence>
<proteinExistence type="predicted"/>
<feature type="region of interest" description="Disordered" evidence="1">
    <location>
        <begin position="1"/>
        <end position="20"/>
    </location>
</feature>
<dbReference type="InParanoid" id="A0A369J8E4"/>
<dbReference type="Proteomes" id="UP000076154">
    <property type="component" value="Unassembled WGS sequence"/>
</dbReference>
<accession>A0A369J8E4</accession>
<sequence length="97" mass="11211">MRWIESCGQHEKEQNSVSPRFPNWLVDHTHRSTTMIECLPCLQPSEFMPMGQQPPGWTKTRVTSLSLIPRLYKNKWLSSGRRGGYFISEVTSSQISN</sequence>